<dbReference type="AlphaFoldDB" id="A0A8K0AEL2"/>
<feature type="compositionally biased region" description="Basic and acidic residues" evidence="2">
    <location>
        <begin position="184"/>
        <end position="206"/>
    </location>
</feature>
<evidence type="ECO:0000256" key="1">
    <source>
        <dbReference type="ARBA" id="ARBA00022737"/>
    </source>
</evidence>
<dbReference type="SUPFAM" id="SSF101898">
    <property type="entry name" value="NHL repeat"/>
    <property type="match status" value="1"/>
</dbReference>
<feature type="compositionally biased region" description="Basic and acidic residues" evidence="2">
    <location>
        <begin position="54"/>
        <end position="68"/>
    </location>
</feature>
<feature type="compositionally biased region" description="Polar residues" evidence="2">
    <location>
        <begin position="214"/>
        <end position="227"/>
    </location>
</feature>
<organism evidence="3 4">
    <name type="scientific">Branchiostoma lanceolatum</name>
    <name type="common">Common lancelet</name>
    <name type="synonym">Amphioxus lanceolatum</name>
    <dbReference type="NCBI Taxonomy" id="7740"/>
    <lineage>
        <taxon>Eukaryota</taxon>
        <taxon>Metazoa</taxon>
        <taxon>Chordata</taxon>
        <taxon>Cephalochordata</taxon>
        <taxon>Leptocardii</taxon>
        <taxon>Amphioxiformes</taxon>
        <taxon>Branchiostomatidae</taxon>
        <taxon>Branchiostoma</taxon>
    </lineage>
</organism>
<feature type="compositionally biased region" description="Acidic residues" evidence="2">
    <location>
        <begin position="69"/>
        <end position="78"/>
    </location>
</feature>
<keyword evidence="4" id="KW-1185">Reference proteome</keyword>
<protein>
    <submittedName>
        <fullName evidence="3">TRIM3 protein</fullName>
    </submittedName>
</protein>
<feature type="region of interest" description="Disordered" evidence="2">
    <location>
        <begin position="94"/>
        <end position="130"/>
    </location>
</feature>
<feature type="compositionally biased region" description="Polar residues" evidence="2">
    <location>
        <begin position="43"/>
        <end position="53"/>
    </location>
</feature>
<feature type="region of interest" description="Disordered" evidence="2">
    <location>
        <begin position="174"/>
        <end position="234"/>
    </location>
</feature>
<name>A0A8K0AEL2_BRALA</name>
<evidence type="ECO:0000313" key="3">
    <source>
        <dbReference type="EMBL" id="CAH1274086.1"/>
    </source>
</evidence>
<dbReference type="InterPro" id="IPR050952">
    <property type="entry name" value="TRIM-NHL_E3_ligases"/>
</dbReference>
<proteinExistence type="predicted"/>
<evidence type="ECO:0000256" key="2">
    <source>
        <dbReference type="SAM" id="MobiDB-lite"/>
    </source>
</evidence>
<feature type="compositionally biased region" description="Polar residues" evidence="2">
    <location>
        <begin position="94"/>
        <end position="107"/>
    </location>
</feature>
<feature type="compositionally biased region" description="Acidic residues" evidence="2">
    <location>
        <begin position="20"/>
        <end position="29"/>
    </location>
</feature>
<feature type="compositionally biased region" description="Basic and acidic residues" evidence="2">
    <location>
        <begin position="108"/>
        <end position="130"/>
    </location>
</feature>
<dbReference type="Pfam" id="PF01436">
    <property type="entry name" value="NHL"/>
    <property type="match status" value="2"/>
</dbReference>
<dbReference type="PANTHER" id="PTHR24104:SF50">
    <property type="entry name" value="SMP-30_GLUCONOLACTONASE_LRE-LIKE REGION DOMAIN-CONTAINING PROTEIN"/>
    <property type="match status" value="1"/>
</dbReference>
<dbReference type="GO" id="GO:0043161">
    <property type="term" value="P:proteasome-mediated ubiquitin-dependent protein catabolic process"/>
    <property type="evidence" value="ECO:0007669"/>
    <property type="project" value="TreeGrafter"/>
</dbReference>
<accession>A0A8K0AEL2</accession>
<feature type="region of interest" description="Disordered" evidence="2">
    <location>
        <begin position="1"/>
        <end position="29"/>
    </location>
</feature>
<dbReference type="FunFam" id="2.120.10.30:FF:000064">
    <property type="entry name" value="Uncharacterized protein"/>
    <property type="match status" value="1"/>
</dbReference>
<dbReference type="Gene3D" id="2.120.10.30">
    <property type="entry name" value="TolB, C-terminal domain"/>
    <property type="match status" value="1"/>
</dbReference>
<dbReference type="InterPro" id="IPR001258">
    <property type="entry name" value="NHL_repeat"/>
</dbReference>
<dbReference type="PANTHER" id="PTHR24104">
    <property type="entry name" value="E3 UBIQUITIN-PROTEIN LIGASE NHLRC1-RELATED"/>
    <property type="match status" value="1"/>
</dbReference>
<dbReference type="InterPro" id="IPR011042">
    <property type="entry name" value="6-blade_b-propeller_TolB-like"/>
</dbReference>
<keyword evidence="1" id="KW-0677">Repeat</keyword>
<dbReference type="Proteomes" id="UP000838412">
    <property type="component" value="Chromosome 9"/>
</dbReference>
<feature type="compositionally biased region" description="Basic and acidic residues" evidence="2">
    <location>
        <begin position="1"/>
        <end position="12"/>
    </location>
</feature>
<sequence length="502" mass="56928">MSDADGRSKRESAVIAGNSSDDEKEDDPIEPYLVTYHLETVHSETPNTNSADNNIERTEDIISPHPEDEWWSDDDPDSNIEPYFTAYNLEILTTENPDPPTKNTSKSHTIDNPHDEEAHDIGKDEVSQDQTDHEYTYIPDTEDHKYTYIPDKEDHEYTFIPDTSTEDHVYTYTDETSVDGRQATAEDRGSRSVTSDRQDPSVRSRAEPLLQNPMYVSNNVPRQGNQGDTTATPDTYKTTFDVSVIPWAVAMSPLNETVVVSRNLSEVHVFDSQGVHLHQFTTLVKKGQELTIIHPQDVTFIHSWNNKAIWIVGGDMSSHYVLTYYNKGRHQVSFEIPRTSAPRRLALNRQHTRAIVTETDGRRGEVKMYGMNGMLDRRFGRRQGLVYPTGIAVDNEDHILVADYCTAYIYVYQDNGQFVFKFAGKGSYNGQLSFPLDICTDSSRHIIVADSGNRRVEVFTSRGEFIRHIATNVDPKSMAIGPAGQLVLIEKSSYKVTILMRY</sequence>
<dbReference type="GO" id="GO:0000209">
    <property type="term" value="P:protein polyubiquitination"/>
    <property type="evidence" value="ECO:0007669"/>
    <property type="project" value="TreeGrafter"/>
</dbReference>
<evidence type="ECO:0000313" key="4">
    <source>
        <dbReference type="Proteomes" id="UP000838412"/>
    </source>
</evidence>
<dbReference type="OrthoDB" id="10039644at2759"/>
<gene>
    <name evidence="3" type="primary">TRIM3</name>
    <name evidence="3" type="ORF">BLAG_LOCUS25213</name>
</gene>
<dbReference type="EMBL" id="OV696694">
    <property type="protein sequence ID" value="CAH1274086.1"/>
    <property type="molecule type" value="Genomic_DNA"/>
</dbReference>
<feature type="region of interest" description="Disordered" evidence="2">
    <location>
        <begin position="41"/>
        <end position="79"/>
    </location>
</feature>
<dbReference type="GO" id="GO:0061630">
    <property type="term" value="F:ubiquitin protein ligase activity"/>
    <property type="evidence" value="ECO:0007669"/>
    <property type="project" value="TreeGrafter"/>
</dbReference>
<reference evidence="3" key="1">
    <citation type="submission" date="2022-01" db="EMBL/GenBank/DDBJ databases">
        <authorList>
            <person name="Braso-Vives M."/>
        </authorList>
    </citation>
    <scope>NUCLEOTIDE SEQUENCE</scope>
</reference>